<comment type="caution">
    <text evidence="6">The sequence shown here is derived from an EMBL/GenBank/DDBJ whole genome shotgun (WGS) entry which is preliminary data.</text>
</comment>
<dbReference type="STRING" id="74649.A0A2P6Q1A5"/>
<dbReference type="InterPro" id="IPR001828">
    <property type="entry name" value="ANF_lig-bd_rcpt"/>
</dbReference>
<dbReference type="SUPFAM" id="SSF53822">
    <property type="entry name" value="Periplasmic binding protein-like I"/>
    <property type="match status" value="1"/>
</dbReference>
<keyword evidence="3" id="KW-1133">Transmembrane helix</keyword>
<dbReference type="Gene3D" id="3.40.50.2300">
    <property type="match status" value="1"/>
</dbReference>
<dbReference type="AlphaFoldDB" id="A0A2P6Q1A5"/>
<evidence type="ECO:0000256" key="1">
    <source>
        <dbReference type="ARBA" id="ARBA00004370"/>
    </source>
</evidence>
<organism evidence="6 7">
    <name type="scientific">Rosa chinensis</name>
    <name type="common">China rose</name>
    <dbReference type="NCBI Taxonomy" id="74649"/>
    <lineage>
        <taxon>Eukaryota</taxon>
        <taxon>Viridiplantae</taxon>
        <taxon>Streptophyta</taxon>
        <taxon>Embryophyta</taxon>
        <taxon>Tracheophyta</taxon>
        <taxon>Spermatophyta</taxon>
        <taxon>Magnoliopsida</taxon>
        <taxon>eudicotyledons</taxon>
        <taxon>Gunneridae</taxon>
        <taxon>Pentapetalae</taxon>
        <taxon>rosids</taxon>
        <taxon>fabids</taxon>
        <taxon>Rosales</taxon>
        <taxon>Rosaceae</taxon>
        <taxon>Rosoideae</taxon>
        <taxon>Rosoideae incertae sedis</taxon>
        <taxon>Rosa</taxon>
    </lineage>
</organism>
<dbReference type="GO" id="GO:0016020">
    <property type="term" value="C:membrane"/>
    <property type="evidence" value="ECO:0007669"/>
    <property type="project" value="UniProtKB-SubCell"/>
</dbReference>
<keyword evidence="4" id="KW-0472">Membrane</keyword>
<evidence type="ECO:0000256" key="3">
    <source>
        <dbReference type="ARBA" id="ARBA00022989"/>
    </source>
</evidence>
<evidence type="ECO:0000256" key="2">
    <source>
        <dbReference type="ARBA" id="ARBA00022692"/>
    </source>
</evidence>
<evidence type="ECO:0000256" key="4">
    <source>
        <dbReference type="ARBA" id="ARBA00023136"/>
    </source>
</evidence>
<dbReference type="EMBL" id="PDCK01000044">
    <property type="protein sequence ID" value="PRQ27951.1"/>
    <property type="molecule type" value="Genomic_DNA"/>
</dbReference>
<gene>
    <name evidence="6" type="ORF">RchiOBHm_Chr6g0310841</name>
</gene>
<dbReference type="PANTHER" id="PTHR34836:SF1">
    <property type="entry name" value="OS09G0428600 PROTEIN"/>
    <property type="match status" value="1"/>
</dbReference>
<comment type="subcellular location">
    <subcellularLocation>
        <location evidence="1">Membrane</location>
    </subcellularLocation>
</comment>
<dbReference type="Pfam" id="PF01094">
    <property type="entry name" value="ANF_receptor"/>
    <property type="match status" value="1"/>
</dbReference>
<feature type="domain" description="Receptor ligand binding region" evidence="5">
    <location>
        <begin position="13"/>
        <end position="95"/>
    </location>
</feature>
<keyword evidence="7" id="KW-1185">Reference proteome</keyword>
<evidence type="ECO:0000313" key="6">
    <source>
        <dbReference type="EMBL" id="PRQ27951.1"/>
    </source>
</evidence>
<dbReference type="Proteomes" id="UP000238479">
    <property type="component" value="Chromosome 6"/>
</dbReference>
<sequence>MPFILTKILGWFYTRDSRKEIVVAAGAALDLINNVQVQAIIGPESSMKAKFVTDLGDKAQVPIISFSATSPSLWSSYFFRIAQSDSSQVKAISSSSKHLVGMKQCRSAWMMSLGRE</sequence>
<dbReference type="InterPro" id="IPR015683">
    <property type="entry name" value="Ionotropic_Glu_rcpt"/>
</dbReference>
<name>A0A2P6Q1A5_ROSCH</name>
<keyword evidence="2" id="KW-0812">Transmembrane</keyword>
<proteinExistence type="predicted"/>
<dbReference type="PANTHER" id="PTHR34836">
    <property type="entry name" value="OS06G0188250 PROTEIN"/>
    <property type="match status" value="1"/>
</dbReference>
<dbReference type="Gramene" id="PRQ27951">
    <property type="protein sequence ID" value="PRQ27951"/>
    <property type="gene ID" value="RchiOBHm_Chr6g0310841"/>
</dbReference>
<accession>A0A2P6Q1A5</accession>
<protein>
    <submittedName>
        <fullName evidence="6">Putative periplasmic binding protein-like I</fullName>
    </submittedName>
</protein>
<reference evidence="6 7" key="1">
    <citation type="journal article" date="2018" name="Nat. Genet.">
        <title>The Rosa genome provides new insights in the design of modern roses.</title>
        <authorList>
            <person name="Bendahmane M."/>
        </authorList>
    </citation>
    <scope>NUCLEOTIDE SEQUENCE [LARGE SCALE GENOMIC DNA]</scope>
    <source>
        <strain evidence="7">cv. Old Blush</strain>
    </source>
</reference>
<evidence type="ECO:0000313" key="7">
    <source>
        <dbReference type="Proteomes" id="UP000238479"/>
    </source>
</evidence>
<dbReference type="InterPro" id="IPR028082">
    <property type="entry name" value="Peripla_BP_I"/>
</dbReference>
<evidence type="ECO:0000259" key="5">
    <source>
        <dbReference type="Pfam" id="PF01094"/>
    </source>
</evidence>